<dbReference type="Proteomes" id="UP000237966">
    <property type="component" value="Unassembled WGS sequence"/>
</dbReference>
<reference evidence="2 4" key="1">
    <citation type="submission" date="2015-04" db="EMBL/GenBank/DDBJ databases">
        <title>Draft genome sequence of Rathayibacter toxicus strain FH-142 (AKA 70134 or CS 32), a Western Australian isolate.</title>
        <authorList>
            <consortium name="Consortium for Microbial Forensics and Genomics (microFORGE)"/>
            <person name="Knight B.M."/>
            <person name="Roberts D.P."/>
            <person name="Lin D."/>
            <person name="Hari K."/>
            <person name="Fletcher J."/>
            <person name="Melcher U."/>
            <person name="Blagden T."/>
            <person name="Luster D.G."/>
            <person name="Sechler A.J."/>
            <person name="Schneider W.L."/>
            <person name="Winegar R.A."/>
        </authorList>
    </citation>
    <scope>NUCLEOTIDE SEQUENCE [LARGE SCALE GENOMIC DNA]</scope>
    <source>
        <strain evidence="2 4">FH142</strain>
    </source>
</reference>
<feature type="region of interest" description="Disordered" evidence="1">
    <location>
        <begin position="77"/>
        <end position="102"/>
    </location>
</feature>
<dbReference type="KEGG" id="rtc:APU90_04540"/>
<sequence>MAQQDDNNNERSDSGVAGQDSCVDFGQKGAPVAPDNRYSRESYAIHATRSELPLFSDALTDRRDDSTWRSSLSRVFDKAAPGQSESTLAAAQAALERRSKLD</sequence>
<reference evidence="3 5" key="2">
    <citation type="submission" date="2018-02" db="EMBL/GenBank/DDBJ databases">
        <title>Bacteriophage NCPPB3778 and a type I-E CRISPR drive the evolution of the US Biological Select Agent, Rathayibacter toxicus.</title>
        <authorList>
            <person name="Davis E.W.II."/>
            <person name="Tabima J.F."/>
            <person name="Weisberg A.J."/>
            <person name="Lopes L.D."/>
            <person name="Wiseman M.S."/>
            <person name="Wiseman M.S."/>
            <person name="Pupko T."/>
            <person name="Belcher M.S."/>
            <person name="Sechler A.J."/>
            <person name="Tancos M.A."/>
            <person name="Schroeder B.K."/>
            <person name="Murray T.D."/>
            <person name="Luster D.G."/>
            <person name="Schneider W.L."/>
            <person name="Rogers E."/>
            <person name="Andreote F.D."/>
            <person name="Grunwald N.J."/>
            <person name="Putnam M.L."/>
            <person name="Chang J.H."/>
        </authorList>
    </citation>
    <scope>NUCLEOTIDE SEQUENCE [LARGE SCALE GENOMIC DNA]</scope>
    <source>
        <strain evidence="3 5">FH99</strain>
    </source>
</reference>
<feature type="region of interest" description="Disordered" evidence="1">
    <location>
        <begin position="1"/>
        <end position="37"/>
    </location>
</feature>
<dbReference type="STRING" id="145458.APU90_04540"/>
<evidence type="ECO:0000313" key="3">
    <source>
        <dbReference type="EMBL" id="PPI16156.1"/>
    </source>
</evidence>
<evidence type="ECO:0000313" key="2">
    <source>
        <dbReference type="EMBL" id="KKM46067.1"/>
    </source>
</evidence>
<name>A0A0C5BFW5_9MICO</name>
<dbReference type="PATRIC" id="fig|145458.7.peg.463"/>
<dbReference type="AlphaFoldDB" id="A0A0C5BFW5"/>
<comment type="caution">
    <text evidence="2">The sequence shown here is derived from an EMBL/GenBank/DDBJ whole genome shotgun (WGS) entry which is preliminary data.</text>
</comment>
<dbReference type="KEGG" id="rtx:TI83_01945"/>
<dbReference type="RefSeq" id="WP_027692695.1">
    <property type="nucleotide sequence ID" value="NZ_CP010848.1"/>
</dbReference>
<dbReference type="EMBL" id="PSWU01000004">
    <property type="protein sequence ID" value="PPI16156.1"/>
    <property type="molecule type" value="Genomic_DNA"/>
</dbReference>
<organism evidence="2 4">
    <name type="scientific">Rathayibacter toxicus</name>
    <dbReference type="NCBI Taxonomy" id="145458"/>
    <lineage>
        <taxon>Bacteria</taxon>
        <taxon>Bacillati</taxon>
        <taxon>Actinomycetota</taxon>
        <taxon>Actinomycetes</taxon>
        <taxon>Micrococcales</taxon>
        <taxon>Microbacteriaceae</taxon>
        <taxon>Rathayibacter</taxon>
    </lineage>
</organism>
<protein>
    <submittedName>
        <fullName evidence="2">Uncharacterized protein</fullName>
    </submittedName>
</protein>
<dbReference type="EMBL" id="LBFI01000024">
    <property type="protein sequence ID" value="KKM46067.1"/>
    <property type="molecule type" value="Genomic_DNA"/>
</dbReference>
<evidence type="ECO:0000313" key="4">
    <source>
        <dbReference type="Proteomes" id="UP000052979"/>
    </source>
</evidence>
<dbReference type="GeneID" id="93667975"/>
<proteinExistence type="predicted"/>
<dbReference type="OrthoDB" id="5126188at2"/>
<evidence type="ECO:0000256" key="1">
    <source>
        <dbReference type="SAM" id="MobiDB-lite"/>
    </source>
</evidence>
<evidence type="ECO:0000313" key="5">
    <source>
        <dbReference type="Proteomes" id="UP000237966"/>
    </source>
</evidence>
<dbReference type="Proteomes" id="UP000052979">
    <property type="component" value="Unassembled WGS sequence"/>
</dbReference>
<keyword evidence="4" id="KW-1185">Reference proteome</keyword>
<accession>A0A0C5BFW5</accession>
<gene>
    <name evidence="3" type="ORF">C5C51_01705</name>
    <name evidence="2" type="ORF">VT73_02955</name>
</gene>